<proteinExistence type="predicted"/>
<sequence length="482" mass="54438">MILSLICETKGVASVKLQPTIDVQKKPFSFETCVFRSCLWASDPHNSFRNCKRVVVTSFFGLLAKPVQQELYTTAANCAAGVAACREGERCSCRVARCVSEWAWLGGVRGDGAPHKEPGRGRVWIRAAPRGEGAPGARKGARRARGAREDRAQPVHFGRGQAPRAAAARPARIQRGKLDGRAHVTDADRATPMAALERMDKAMRQGLAQRTDEKELLIIAEGMEQILDHPGAMNLSLAAVRLVLSLENLGCSEDDLWYFIYDWARAQCGAESDVPALWHPQQRVQILELLNKLVRPGLLRTLHLSTALFVREIEPLGFLDEDEVLHKYRCDALRAEFPENEAYKLIEQHYRQPPLFTFETFRERVRAGFVVYETGHPHRINEKWTQQVTLPFWASHTLVQFDFLSSLAQGAELSFFTDARCSDEGKIASFAFEFANSSKYLVIDRAQFWFRFVSLGIEYGNQWGFRMKCMPVCSHVESRFNS</sequence>
<dbReference type="EMBL" id="VRMN01000017">
    <property type="protein sequence ID" value="KAA8490937.1"/>
    <property type="molecule type" value="Genomic_DNA"/>
</dbReference>
<evidence type="ECO:0000256" key="1">
    <source>
        <dbReference type="SAM" id="MobiDB-lite"/>
    </source>
</evidence>
<reference evidence="3" key="1">
    <citation type="journal article" date="2019" name="Nat. Commun.">
        <title>Expansion of phycobilisome linker gene families in mesophilic red algae.</title>
        <authorList>
            <person name="Lee J."/>
            <person name="Kim D."/>
            <person name="Bhattacharya D."/>
            <person name="Yoon H.S."/>
        </authorList>
    </citation>
    <scope>NUCLEOTIDE SEQUENCE [LARGE SCALE GENOMIC DNA]</scope>
    <source>
        <strain evidence="3">CCMP 1328</strain>
    </source>
</reference>
<evidence type="ECO:0000313" key="3">
    <source>
        <dbReference type="Proteomes" id="UP000324585"/>
    </source>
</evidence>
<organism evidence="2 3">
    <name type="scientific">Porphyridium purpureum</name>
    <name type="common">Red alga</name>
    <name type="synonym">Porphyridium cruentum</name>
    <dbReference type="NCBI Taxonomy" id="35688"/>
    <lineage>
        <taxon>Eukaryota</taxon>
        <taxon>Rhodophyta</taxon>
        <taxon>Bangiophyceae</taxon>
        <taxon>Porphyridiales</taxon>
        <taxon>Porphyridiaceae</taxon>
        <taxon>Porphyridium</taxon>
    </lineage>
</organism>
<name>A0A5J4YKA2_PORPP</name>
<protein>
    <recommendedName>
        <fullName evidence="4">BACK domain-containing protein</fullName>
    </recommendedName>
</protein>
<gene>
    <name evidence="2" type="ORF">FVE85_9829</name>
</gene>
<keyword evidence="3" id="KW-1185">Reference proteome</keyword>
<dbReference type="Proteomes" id="UP000324585">
    <property type="component" value="Unassembled WGS sequence"/>
</dbReference>
<dbReference type="AlphaFoldDB" id="A0A5J4YKA2"/>
<comment type="caution">
    <text evidence="2">The sequence shown here is derived from an EMBL/GenBank/DDBJ whole genome shotgun (WGS) entry which is preliminary data.</text>
</comment>
<accession>A0A5J4YKA2</accession>
<evidence type="ECO:0008006" key="4">
    <source>
        <dbReference type="Google" id="ProtNLM"/>
    </source>
</evidence>
<evidence type="ECO:0000313" key="2">
    <source>
        <dbReference type="EMBL" id="KAA8490937.1"/>
    </source>
</evidence>
<feature type="region of interest" description="Disordered" evidence="1">
    <location>
        <begin position="130"/>
        <end position="151"/>
    </location>
</feature>